<dbReference type="EMBL" id="SNRW01008058">
    <property type="protein sequence ID" value="KAA6380184.1"/>
    <property type="molecule type" value="Genomic_DNA"/>
</dbReference>
<dbReference type="AlphaFoldDB" id="A0A5J4VCU6"/>
<feature type="compositionally biased region" description="Basic and acidic residues" evidence="1">
    <location>
        <begin position="7"/>
        <end position="30"/>
    </location>
</feature>
<evidence type="ECO:0000313" key="3">
    <source>
        <dbReference type="Proteomes" id="UP000324800"/>
    </source>
</evidence>
<dbReference type="Proteomes" id="UP000324800">
    <property type="component" value="Unassembled WGS sequence"/>
</dbReference>
<sequence>MVQPNIHDQESKRKMEKDTGRENTEQIDRRLPLQDARFERGETNNQTWRLGLITGPFLRIPPSNSKSRITNIPRIRVPEQPLHVQMNAIWNQTLTNILCYSI</sequence>
<reference evidence="2 3" key="1">
    <citation type="submission" date="2019-03" db="EMBL/GenBank/DDBJ databases">
        <title>Single cell metagenomics reveals metabolic interactions within the superorganism composed of flagellate Streblomastix strix and complex community of Bacteroidetes bacteria on its surface.</title>
        <authorList>
            <person name="Treitli S.C."/>
            <person name="Kolisko M."/>
            <person name="Husnik F."/>
            <person name="Keeling P."/>
            <person name="Hampl V."/>
        </authorList>
    </citation>
    <scope>NUCLEOTIDE SEQUENCE [LARGE SCALE GENOMIC DNA]</scope>
    <source>
        <strain evidence="2">ST1C</strain>
    </source>
</reference>
<name>A0A5J4VCU6_9EUKA</name>
<evidence type="ECO:0000313" key="2">
    <source>
        <dbReference type="EMBL" id="KAA6380184.1"/>
    </source>
</evidence>
<gene>
    <name evidence="2" type="ORF">EZS28_024290</name>
</gene>
<organism evidence="2 3">
    <name type="scientific">Streblomastix strix</name>
    <dbReference type="NCBI Taxonomy" id="222440"/>
    <lineage>
        <taxon>Eukaryota</taxon>
        <taxon>Metamonada</taxon>
        <taxon>Preaxostyla</taxon>
        <taxon>Oxymonadida</taxon>
        <taxon>Streblomastigidae</taxon>
        <taxon>Streblomastix</taxon>
    </lineage>
</organism>
<evidence type="ECO:0000256" key="1">
    <source>
        <dbReference type="SAM" id="MobiDB-lite"/>
    </source>
</evidence>
<feature type="region of interest" description="Disordered" evidence="1">
    <location>
        <begin position="1"/>
        <end position="30"/>
    </location>
</feature>
<protein>
    <submittedName>
        <fullName evidence="2">Uncharacterized protein</fullName>
    </submittedName>
</protein>
<comment type="caution">
    <text evidence="2">The sequence shown here is derived from an EMBL/GenBank/DDBJ whole genome shotgun (WGS) entry which is preliminary data.</text>
</comment>
<accession>A0A5J4VCU6</accession>
<proteinExistence type="predicted"/>